<comment type="caution">
    <text evidence="2">The sequence shown here is derived from an EMBL/GenBank/DDBJ whole genome shotgun (WGS) entry which is preliminary data.</text>
</comment>
<keyword evidence="1" id="KW-0472">Membrane</keyword>
<organism evidence="2 3">
    <name type="scientific">Philodulcilactobacillus myokoensis</name>
    <dbReference type="NCBI Taxonomy" id="2929573"/>
    <lineage>
        <taxon>Bacteria</taxon>
        <taxon>Bacillati</taxon>
        <taxon>Bacillota</taxon>
        <taxon>Bacilli</taxon>
        <taxon>Lactobacillales</taxon>
        <taxon>Lactobacillaceae</taxon>
        <taxon>Philodulcilactobacillus</taxon>
    </lineage>
</organism>
<evidence type="ECO:0000313" key="2">
    <source>
        <dbReference type="EMBL" id="GLB47484.1"/>
    </source>
</evidence>
<gene>
    <name evidence="2" type="ORF">WR164_14630</name>
</gene>
<feature type="transmembrane region" description="Helical" evidence="1">
    <location>
        <begin position="105"/>
        <end position="126"/>
    </location>
</feature>
<keyword evidence="3" id="KW-1185">Reference proteome</keyword>
<feature type="transmembrane region" description="Helical" evidence="1">
    <location>
        <begin position="42"/>
        <end position="66"/>
    </location>
</feature>
<dbReference type="PANTHER" id="PTHR40078">
    <property type="entry name" value="INTEGRAL MEMBRANE PROTEIN-RELATED"/>
    <property type="match status" value="1"/>
</dbReference>
<sequence>MSVRLIALLLGLIINAIGNALTIVSSSGASIYTAAPINLDHVFPISIGIIIFIIGIINIIINMILLRKIDLWRVFSQIIYMMFFSYIINFFVALITKLGVKNWGYFPQILVSLLGVTLVFVAVSIYQRANIMMHPNDDTTNILRFKYFHGSAIWSQFADSVPPLLIVIICGFIVGKVYSINIGTIYSIFCNGLIIKLSDKYIWHSLKHNFND</sequence>
<dbReference type="Pfam" id="PF19700">
    <property type="entry name" value="DUF6198"/>
    <property type="match status" value="1"/>
</dbReference>
<dbReference type="AlphaFoldDB" id="A0A9W6EUM5"/>
<dbReference type="RefSeq" id="WP_286137023.1">
    <property type="nucleotide sequence ID" value="NZ_BRPL01000004.1"/>
</dbReference>
<protein>
    <submittedName>
        <fullName evidence="2">Membrane protein</fullName>
    </submittedName>
</protein>
<dbReference type="PANTHER" id="PTHR40078:SF1">
    <property type="entry name" value="INTEGRAL MEMBRANE PROTEIN"/>
    <property type="match status" value="1"/>
</dbReference>
<keyword evidence="1" id="KW-0812">Transmembrane</keyword>
<keyword evidence="1" id="KW-1133">Transmembrane helix</keyword>
<dbReference type="InterPro" id="IPR038750">
    <property type="entry name" value="YczE/YyaS-like"/>
</dbReference>
<reference evidence="2" key="2">
    <citation type="journal article" date="2023" name="PLoS ONE">
        <title>Philodulcilactobacillus myokoensis gen. nov., sp. nov., a fructophilic, acidophilic, and agar-phobic lactic acid bacterium isolated from fermented vegetable extracts.</title>
        <authorList>
            <person name="Kouya T."/>
            <person name="Ishiyama Y."/>
            <person name="Ohashi S."/>
            <person name="Kumakubo R."/>
            <person name="Yamazaki T."/>
            <person name="Otaki T."/>
        </authorList>
    </citation>
    <scope>NUCLEOTIDE SEQUENCE</scope>
    <source>
        <strain evidence="2">WR16-4</strain>
    </source>
</reference>
<dbReference type="EMBL" id="BRPL01000004">
    <property type="protein sequence ID" value="GLB47484.1"/>
    <property type="molecule type" value="Genomic_DNA"/>
</dbReference>
<evidence type="ECO:0000256" key="1">
    <source>
        <dbReference type="SAM" id="Phobius"/>
    </source>
</evidence>
<feature type="transmembrane region" description="Helical" evidence="1">
    <location>
        <begin position="180"/>
        <end position="198"/>
    </location>
</feature>
<accession>A0A9W6EUM5</accession>
<proteinExistence type="predicted"/>
<reference evidence="2" key="1">
    <citation type="submission" date="2022-07" db="EMBL/GenBank/DDBJ databases">
        <authorList>
            <person name="Kouya T."/>
            <person name="Ishiyama Y."/>
        </authorList>
    </citation>
    <scope>NUCLEOTIDE SEQUENCE</scope>
    <source>
        <strain evidence="2">WR16-4</strain>
    </source>
</reference>
<feature type="transmembrane region" description="Helical" evidence="1">
    <location>
        <begin position="147"/>
        <end position="174"/>
    </location>
</feature>
<evidence type="ECO:0000313" key="3">
    <source>
        <dbReference type="Proteomes" id="UP001144204"/>
    </source>
</evidence>
<dbReference type="Proteomes" id="UP001144204">
    <property type="component" value="Unassembled WGS sequence"/>
</dbReference>
<feature type="transmembrane region" description="Helical" evidence="1">
    <location>
        <begin position="78"/>
        <end position="99"/>
    </location>
</feature>
<name>A0A9W6EUM5_9LACO</name>